<dbReference type="Proteomes" id="UP000001353">
    <property type="component" value="Chromosome"/>
</dbReference>
<organism evidence="2 3">
    <name type="scientific">Roseobacter litoralis (strain ATCC 49566 / DSM 6996 / JCM 21268 / NBRC 15278 / OCh 149)</name>
    <dbReference type="NCBI Taxonomy" id="391595"/>
    <lineage>
        <taxon>Bacteria</taxon>
        <taxon>Pseudomonadati</taxon>
        <taxon>Pseudomonadota</taxon>
        <taxon>Alphaproteobacteria</taxon>
        <taxon>Rhodobacterales</taxon>
        <taxon>Roseobacteraceae</taxon>
        <taxon>Roseobacter</taxon>
    </lineage>
</organism>
<dbReference type="AlphaFoldDB" id="F7ZFS6"/>
<feature type="chain" id="PRO_5003367329" evidence="1">
    <location>
        <begin position="26"/>
        <end position="218"/>
    </location>
</feature>
<dbReference type="EMBL" id="CP002623">
    <property type="protein sequence ID" value="AEI92266.1"/>
    <property type="molecule type" value="Genomic_DNA"/>
</dbReference>
<gene>
    <name evidence="2" type="ordered locus">RLO149_c002350</name>
</gene>
<evidence type="ECO:0000256" key="1">
    <source>
        <dbReference type="SAM" id="SignalP"/>
    </source>
</evidence>
<evidence type="ECO:0000313" key="3">
    <source>
        <dbReference type="Proteomes" id="UP000001353"/>
    </source>
</evidence>
<proteinExistence type="predicted"/>
<dbReference type="HOGENOM" id="CLU_1266112_0_0_5"/>
<keyword evidence="1" id="KW-0732">Signal</keyword>
<evidence type="ECO:0000313" key="2">
    <source>
        <dbReference type="EMBL" id="AEI92266.1"/>
    </source>
</evidence>
<dbReference type="RefSeq" id="WP_013960210.1">
    <property type="nucleotide sequence ID" value="NC_015730.1"/>
</dbReference>
<keyword evidence="3" id="KW-1185">Reference proteome</keyword>
<reference evidence="2 3" key="1">
    <citation type="journal article" date="2011" name="BMC Genomics">
        <title>Comparative genome analysis and genome-guided physiological analysis of Roseobacter litoralis.</title>
        <authorList>
            <person name="Kalhoefer D."/>
            <person name="Thole S."/>
            <person name="Voget S."/>
            <person name="Lehmann R."/>
            <person name="Liesegang H."/>
            <person name="Wollher A."/>
            <person name="Daniel R."/>
            <person name="Simon M."/>
            <person name="Brinkhoff T."/>
        </authorList>
    </citation>
    <scope>NUCLEOTIDE SEQUENCE [LARGE SCALE GENOMIC DNA]</scope>
    <source>
        <strain evidence="3">ATCC 49566 / DSM 6996 / JCM 21268 / NBRC 15278 / OCh 149</strain>
    </source>
</reference>
<sequence>MSALKIFSAVGAVVLVVASGAAAYAALQSCAVRLEFLSDVSGCPTDADLALEAELAALAATHAALRNEIFNRETVLAARQCEAVPPSSTAPITQPQLAANDLEALYGCWSLGSSYQTRDVDTGKIVSYPTWRMCFDTQGRGKQVMQGDDGSTCEGPVQARMESPARLILGEGGNLACSDGGYIHRRDIACTAEGGSVACATLQPETEGAADVPFSRWQ</sequence>
<dbReference type="KEGG" id="rli:RLO149_c002350"/>
<dbReference type="PROSITE" id="PS51257">
    <property type="entry name" value="PROKAR_LIPOPROTEIN"/>
    <property type="match status" value="1"/>
</dbReference>
<dbReference type="OrthoDB" id="7874126at2"/>
<accession>F7ZFS6</accession>
<name>F7ZFS6_ROSLO</name>
<protein>
    <submittedName>
        <fullName evidence="2">Uncharacterized protein</fullName>
    </submittedName>
</protein>
<dbReference type="eggNOG" id="ENOG5032UB1">
    <property type="taxonomic scope" value="Bacteria"/>
</dbReference>
<feature type="signal peptide" evidence="1">
    <location>
        <begin position="1"/>
        <end position="25"/>
    </location>
</feature>
<dbReference type="STRING" id="391595.RLO149_c002350"/>